<dbReference type="Proteomes" id="UP001140560">
    <property type="component" value="Unassembled WGS sequence"/>
</dbReference>
<comment type="caution">
    <text evidence="2">The sequence shown here is derived from an EMBL/GenBank/DDBJ whole genome shotgun (WGS) entry which is preliminary data.</text>
</comment>
<evidence type="ECO:0000313" key="2">
    <source>
        <dbReference type="EMBL" id="KAJ4373259.1"/>
    </source>
</evidence>
<dbReference type="EMBL" id="JAPEUY010000005">
    <property type="protein sequence ID" value="KAJ4373259.1"/>
    <property type="molecule type" value="Genomic_DNA"/>
</dbReference>
<feature type="region of interest" description="Disordered" evidence="1">
    <location>
        <begin position="1"/>
        <end position="129"/>
    </location>
</feature>
<name>A0A9W9CNL1_9PLEO</name>
<dbReference type="OrthoDB" id="5552418at2759"/>
<feature type="compositionally biased region" description="Low complexity" evidence="1">
    <location>
        <begin position="51"/>
        <end position="70"/>
    </location>
</feature>
<dbReference type="AlphaFoldDB" id="A0A9W9CNL1"/>
<evidence type="ECO:0000313" key="3">
    <source>
        <dbReference type="Proteomes" id="UP001140560"/>
    </source>
</evidence>
<gene>
    <name evidence="2" type="ORF">N0V83_003553</name>
</gene>
<feature type="compositionally biased region" description="Polar residues" evidence="1">
    <location>
        <begin position="9"/>
        <end position="20"/>
    </location>
</feature>
<evidence type="ECO:0000256" key="1">
    <source>
        <dbReference type="SAM" id="MobiDB-lite"/>
    </source>
</evidence>
<accession>A0A9W9CNL1</accession>
<reference evidence="2" key="1">
    <citation type="submission" date="2022-10" db="EMBL/GenBank/DDBJ databases">
        <title>Tapping the CABI collections for fungal endophytes: first genome assemblies for Collariella, Neodidymelliopsis, Ascochyta clinopodiicola, Didymella pomorum, Didymosphaeria variabile, Neocosmospora piperis and Neocucurbitaria cava.</title>
        <authorList>
            <person name="Hill R."/>
        </authorList>
    </citation>
    <scope>NUCLEOTIDE SEQUENCE</scope>
    <source>
        <strain evidence="2">IMI 356814</strain>
    </source>
</reference>
<feature type="compositionally biased region" description="Low complexity" evidence="1">
    <location>
        <begin position="93"/>
        <end position="110"/>
    </location>
</feature>
<organism evidence="2 3">
    <name type="scientific">Neocucurbitaria cava</name>
    <dbReference type="NCBI Taxonomy" id="798079"/>
    <lineage>
        <taxon>Eukaryota</taxon>
        <taxon>Fungi</taxon>
        <taxon>Dikarya</taxon>
        <taxon>Ascomycota</taxon>
        <taxon>Pezizomycotina</taxon>
        <taxon>Dothideomycetes</taxon>
        <taxon>Pleosporomycetidae</taxon>
        <taxon>Pleosporales</taxon>
        <taxon>Pleosporineae</taxon>
        <taxon>Cucurbitariaceae</taxon>
        <taxon>Neocucurbitaria</taxon>
    </lineage>
</organism>
<sequence length="393" mass="42997">MDNDRRPRQTPSGYASQQGTLLPPQASYPVVSAPDRFRQPPLTAPAPPTSGPSSGSRASAHSYGYAYGEGPQFNSSIQPSGVSYGAQDYGSEPQQQPQRPSQQYPQYGQSVMYSVPGAQGPAAGSSQYEPVEQYQQNRDSAIQVLSTGFGVAQPQYYESGPTSAPAAAIATQNVPSQYPPLGYTAPQAPVGREALAPAYTTAGMTDPRQAPTQGGYAQGAYSEQQSSGNDYDEFYNQYQTELKKTFEHVRDGRLSEAGVQLSKMSDWLLSWAETLGLVRDDEAHYTQRLKLWEEFNTCWLATLQKQKAMTQEVVNTGQGPQPPKTLIDYEFLERLGTQLVKNCDNMEKHGLVDYQMGVWEEEIVAMLTSCLDLLEEAGSGSSAQRPTATARRR</sequence>
<feature type="compositionally biased region" description="Polar residues" evidence="1">
    <location>
        <begin position="72"/>
        <end position="81"/>
    </location>
</feature>
<keyword evidence="3" id="KW-1185">Reference proteome</keyword>
<proteinExistence type="predicted"/>
<protein>
    <submittedName>
        <fullName evidence="2">Uncharacterized protein</fullName>
    </submittedName>
</protein>